<feature type="compositionally biased region" description="Basic residues" evidence="1">
    <location>
        <begin position="1"/>
        <end position="18"/>
    </location>
</feature>
<dbReference type="AlphaFoldDB" id="A0AAI9J310"/>
<dbReference type="Proteomes" id="UP000018679">
    <property type="component" value="Unassembled WGS sequence"/>
</dbReference>
<evidence type="ECO:0000256" key="1">
    <source>
        <dbReference type="SAM" id="MobiDB-lite"/>
    </source>
</evidence>
<organism evidence="2 3">
    <name type="scientific">Bordetella pertussis CHLA-26</name>
    <dbReference type="NCBI Taxonomy" id="1331284"/>
    <lineage>
        <taxon>Bacteria</taxon>
        <taxon>Pseudomonadati</taxon>
        <taxon>Pseudomonadota</taxon>
        <taxon>Betaproteobacteria</taxon>
        <taxon>Burkholderiales</taxon>
        <taxon>Alcaligenaceae</taxon>
        <taxon>Bordetella</taxon>
    </lineage>
</organism>
<comment type="caution">
    <text evidence="2">The sequence shown here is derived from an EMBL/GenBank/DDBJ whole genome shotgun (WGS) entry which is preliminary data.</text>
</comment>
<accession>A0AAI9J310</accession>
<proteinExistence type="predicted"/>
<gene>
    <name evidence="2" type="ORF">L566_2743</name>
</gene>
<dbReference type="EMBL" id="AXSB02000009">
    <property type="protein sequence ID" value="ETH31867.1"/>
    <property type="molecule type" value="Genomic_DNA"/>
</dbReference>
<reference evidence="2 3" key="1">
    <citation type="journal article" date="2013" name="Genome Announc.">
        <title>Genome Sequences of 28 Bordetella pertussis U.S. Outbreak Strains Dating from 2010 to 2012.</title>
        <authorList>
            <person name="Harvill E.T."/>
            <person name="Goodfield L.L."/>
            <person name="Ivanov Y."/>
            <person name="Meyer J.A."/>
            <person name="Newth C."/>
            <person name="Cassiday P."/>
            <person name="Tondella M.L."/>
            <person name="Liao P."/>
            <person name="Zimmerman J."/>
            <person name="Meert K."/>
            <person name="Wessel D."/>
            <person name="Berger J."/>
            <person name="Dean J.M."/>
            <person name="Holubkov R."/>
            <person name="Burr J."/>
            <person name="Liu T."/>
            <person name="Brinkac L."/>
            <person name="Kim M."/>
            <person name="Losada L."/>
        </authorList>
    </citation>
    <scope>NUCLEOTIDE SEQUENCE [LARGE SCALE GENOMIC DNA]</scope>
    <source>
        <strain evidence="2 3">CHLA-26</strain>
    </source>
</reference>
<feature type="region of interest" description="Disordered" evidence="1">
    <location>
        <begin position="1"/>
        <end position="50"/>
    </location>
</feature>
<name>A0AAI9J310_BORPT</name>
<evidence type="ECO:0000313" key="3">
    <source>
        <dbReference type="Proteomes" id="UP000018679"/>
    </source>
</evidence>
<protein>
    <submittedName>
        <fullName evidence="2">Uncharacterized protein</fullName>
    </submittedName>
</protein>
<evidence type="ECO:0000313" key="2">
    <source>
        <dbReference type="EMBL" id="ETH31867.1"/>
    </source>
</evidence>
<sequence>MKSVRRRVRPARRVHGHRPGADAAAVRKRPPHAPLTPACPSAKGGKPRRFKQKSATLMRSLRASCSRAAVAMAVGSSALLPP</sequence>